<accession>A0ABV6JJJ1</accession>
<name>A0ABV6JJJ1_9BACL</name>
<comment type="caution">
    <text evidence="3">The sequence shown here is derived from an EMBL/GenBank/DDBJ whole genome shotgun (WGS) entry which is preliminary data.</text>
</comment>
<gene>
    <name evidence="3" type="ORF">ACFFJ8_32485</name>
</gene>
<dbReference type="Pfam" id="PF18952">
    <property type="entry name" value="DUF5696"/>
    <property type="match status" value="1"/>
</dbReference>
<protein>
    <submittedName>
        <fullName evidence="3">DUF5696 domain-containing protein</fullName>
    </submittedName>
</protein>
<feature type="compositionally biased region" description="Polar residues" evidence="1">
    <location>
        <begin position="29"/>
        <end position="43"/>
    </location>
</feature>
<evidence type="ECO:0000313" key="4">
    <source>
        <dbReference type="Proteomes" id="UP001589818"/>
    </source>
</evidence>
<dbReference type="EMBL" id="JBHLVF010000047">
    <property type="protein sequence ID" value="MFC0396079.1"/>
    <property type="molecule type" value="Genomic_DNA"/>
</dbReference>
<reference evidence="3 4" key="1">
    <citation type="submission" date="2024-09" db="EMBL/GenBank/DDBJ databases">
        <authorList>
            <person name="Sun Q."/>
            <person name="Mori K."/>
        </authorList>
    </citation>
    <scope>NUCLEOTIDE SEQUENCE [LARGE SCALE GENOMIC DNA]</scope>
    <source>
        <strain evidence="3 4">CCM 4839</strain>
    </source>
</reference>
<keyword evidence="4" id="KW-1185">Reference proteome</keyword>
<feature type="chain" id="PRO_5046672898" evidence="2">
    <location>
        <begin position="24"/>
        <end position="852"/>
    </location>
</feature>
<dbReference type="RefSeq" id="WP_204817219.1">
    <property type="nucleotide sequence ID" value="NZ_JANHOF010000002.1"/>
</dbReference>
<evidence type="ECO:0000313" key="3">
    <source>
        <dbReference type="EMBL" id="MFC0396079.1"/>
    </source>
</evidence>
<evidence type="ECO:0000256" key="2">
    <source>
        <dbReference type="SAM" id="SignalP"/>
    </source>
</evidence>
<feature type="region of interest" description="Disordered" evidence="1">
    <location>
        <begin position="29"/>
        <end position="49"/>
    </location>
</feature>
<proteinExistence type="predicted"/>
<evidence type="ECO:0000256" key="1">
    <source>
        <dbReference type="SAM" id="MobiDB-lite"/>
    </source>
</evidence>
<organism evidence="3 4">
    <name type="scientific">Paenibacillus mendelii</name>
    <dbReference type="NCBI Taxonomy" id="206163"/>
    <lineage>
        <taxon>Bacteria</taxon>
        <taxon>Bacillati</taxon>
        <taxon>Bacillota</taxon>
        <taxon>Bacilli</taxon>
        <taxon>Bacillales</taxon>
        <taxon>Paenibacillaceae</taxon>
        <taxon>Paenibacillus</taxon>
    </lineage>
</organism>
<dbReference type="Proteomes" id="UP001589818">
    <property type="component" value="Unassembled WGS sequence"/>
</dbReference>
<feature type="signal peptide" evidence="2">
    <location>
        <begin position="1"/>
        <end position="23"/>
    </location>
</feature>
<sequence>MKNRGFRYLAVLSLIMSITVVSACSSGSNNDQPASVLPSTKAANEQPDPSLKALNASARVEPRIEGMDAVLENDSLRLYISKATTEIAVLDKQSGQIWRSNPDSSEDKLATPYLKGKLSSQISFVYLTKNGQNKDYDSYNNSIKYKQFDIVPTDKDVTVTYRFGNPEKGIEAIPRVVSKERFEERLLKRLEDPADQEQLKVRYKFMEEQGVYERREIPKAVVKKLLALFEKVEYTEEDLAIDNGNGSEGATEEEGANPKFSASIRYTLSGADLVVSVDTNSITEDSPPYRIHSMNVLENFGAASKQDEGYIFLPDGSGTLIPLNNGKKLAQPVFMPVYGEDKAKYVKEKYNTMQPNRLPVFGMKKNDAAFLAIIEEGDGLAWLSADIAGRQHEFNTVSSQFIILPKDEVRLSNNEIMYKTPKNTYRGKLQIRYAFMNGEQANYSGMAAAYRSYLENTTDMVKMKEGGDTPFYLELTGSIPKKKNMLGFPYEALVGLTNLEQATDLVNQLNAKQIANIRLNYKGWFNNGLNHDFPSDIDMEGIIGTKKEWKQLSEKLTQSGGGFYPDVAFLQVYQDSSGFSPTADAAQYISRRYAKIYEFDRAAYFRSDNLQYYLLSPNKLKAEINGFMSDYKNLNPGSISLRDLGSDLYSDFRRKGEVTREDAKQIVTQQVQRIHEEVPDIMVAGGNAYTLPYASHVVRVPEKSNEYQLAGESVPFNQMVLHGYVDYAGSPYNLSDDQNVRVNMLRSLETGSNVYFSWIYEDPAVLKETSYSYLFSTHYERWLDDAVQAYEEVNGVLKNVRGQTIARHDKLSDRVFKTTYENGLSITVNYGGQDVQVGGNTIKALDYIVEGG</sequence>
<keyword evidence="2" id="KW-0732">Signal</keyword>
<dbReference type="InterPro" id="IPR043751">
    <property type="entry name" value="DUF5696"/>
</dbReference>
<dbReference type="PROSITE" id="PS51257">
    <property type="entry name" value="PROKAR_LIPOPROTEIN"/>
    <property type="match status" value="1"/>
</dbReference>